<evidence type="ECO:0000256" key="1">
    <source>
        <dbReference type="SAM" id="MobiDB-lite"/>
    </source>
</evidence>
<feature type="compositionally biased region" description="Basic and acidic residues" evidence="1">
    <location>
        <begin position="323"/>
        <end position="334"/>
    </location>
</feature>
<sequence length="340" mass="36022">MELEPLSDAFVSSAPVADSDPSRKPSRNMQSNPQASWAAVVQNSGRGQVPLEAARCTSCKKTGHSAAQCKPKKLSKPIEGAKSASLIKSDPMSKNVNSGAIPSAVIVSRVCLPDPATGPREASTILMDHKIPDGFDNKAMTQDAAPHDIDTPCSTLLQDVNQPKLGDQEDFASDSPAANKIPNVAHISAAANSHSFLAAEPQSYPHDGLDPANPRGSLDSVRIVATHSGGVFSSDSVAGYDDHGQHLPDKASRRIIIKGRTTPAAKKPTNPRHSNQNSILQEGFATSAPANTFFCTTVSKQHNATQAFTRPLSKKPANGILNAKEDDITARDNWRSNPTT</sequence>
<evidence type="ECO:0000313" key="2">
    <source>
        <dbReference type="EMBL" id="GMH10592.1"/>
    </source>
</evidence>
<dbReference type="Proteomes" id="UP001279734">
    <property type="component" value="Unassembled WGS sequence"/>
</dbReference>
<dbReference type="AlphaFoldDB" id="A0AAD3SHB1"/>
<dbReference type="EMBL" id="BSYO01000010">
    <property type="protein sequence ID" value="GMH10592.1"/>
    <property type="molecule type" value="Genomic_DNA"/>
</dbReference>
<protein>
    <submittedName>
        <fullName evidence="2">Uncharacterized protein</fullName>
    </submittedName>
</protein>
<organism evidence="2 3">
    <name type="scientific">Nepenthes gracilis</name>
    <name type="common">Slender pitcher plant</name>
    <dbReference type="NCBI Taxonomy" id="150966"/>
    <lineage>
        <taxon>Eukaryota</taxon>
        <taxon>Viridiplantae</taxon>
        <taxon>Streptophyta</taxon>
        <taxon>Embryophyta</taxon>
        <taxon>Tracheophyta</taxon>
        <taxon>Spermatophyta</taxon>
        <taxon>Magnoliopsida</taxon>
        <taxon>eudicotyledons</taxon>
        <taxon>Gunneridae</taxon>
        <taxon>Pentapetalae</taxon>
        <taxon>Caryophyllales</taxon>
        <taxon>Nepenthaceae</taxon>
        <taxon>Nepenthes</taxon>
    </lineage>
</organism>
<keyword evidence="3" id="KW-1185">Reference proteome</keyword>
<feature type="region of interest" description="Disordered" evidence="1">
    <location>
        <begin position="307"/>
        <end position="340"/>
    </location>
</feature>
<feature type="compositionally biased region" description="Polar residues" evidence="1">
    <location>
        <begin position="27"/>
        <end position="36"/>
    </location>
</feature>
<proteinExistence type="predicted"/>
<accession>A0AAD3SHB1</accession>
<feature type="region of interest" description="Disordered" evidence="1">
    <location>
        <begin position="1"/>
        <end position="36"/>
    </location>
</feature>
<name>A0AAD3SHB1_NEPGR</name>
<evidence type="ECO:0000313" key="3">
    <source>
        <dbReference type="Proteomes" id="UP001279734"/>
    </source>
</evidence>
<gene>
    <name evidence="2" type="ORF">Nepgr_012433</name>
</gene>
<reference evidence="2" key="1">
    <citation type="submission" date="2023-05" db="EMBL/GenBank/DDBJ databases">
        <title>Nepenthes gracilis genome sequencing.</title>
        <authorList>
            <person name="Fukushima K."/>
        </authorList>
    </citation>
    <scope>NUCLEOTIDE SEQUENCE</scope>
    <source>
        <strain evidence="2">SING2019-196</strain>
    </source>
</reference>
<comment type="caution">
    <text evidence="2">The sequence shown here is derived from an EMBL/GenBank/DDBJ whole genome shotgun (WGS) entry which is preliminary data.</text>
</comment>